<dbReference type="InterPro" id="IPR058240">
    <property type="entry name" value="rSAM_sf"/>
</dbReference>
<keyword evidence="6" id="KW-0408">Iron</keyword>
<feature type="non-terminal residue" evidence="9">
    <location>
        <position position="242"/>
    </location>
</feature>
<dbReference type="PANTHER" id="PTHR43409:SF7">
    <property type="entry name" value="BLL1977 PROTEIN"/>
    <property type="match status" value="1"/>
</dbReference>
<dbReference type="CDD" id="cd01335">
    <property type="entry name" value="Radical_SAM"/>
    <property type="match status" value="1"/>
</dbReference>
<name>X0XUL9_9ZZZZ</name>
<organism evidence="9">
    <name type="scientific">marine sediment metagenome</name>
    <dbReference type="NCBI Taxonomy" id="412755"/>
    <lineage>
        <taxon>unclassified sequences</taxon>
        <taxon>metagenomes</taxon>
        <taxon>ecological metagenomes</taxon>
    </lineage>
</organism>
<dbReference type="InterPro" id="IPR007197">
    <property type="entry name" value="rSAM"/>
</dbReference>
<accession>X0XUL9</accession>
<feature type="non-terminal residue" evidence="9">
    <location>
        <position position="1"/>
    </location>
</feature>
<keyword evidence="4" id="KW-0949">S-adenosyl-L-methionine</keyword>
<reference evidence="9" key="1">
    <citation type="journal article" date="2014" name="Front. Microbiol.">
        <title>High frequency of phylogenetically diverse reductive dehalogenase-homologous genes in deep subseafloor sedimentary metagenomes.</title>
        <authorList>
            <person name="Kawai M."/>
            <person name="Futagami T."/>
            <person name="Toyoda A."/>
            <person name="Takaki Y."/>
            <person name="Nishi S."/>
            <person name="Hori S."/>
            <person name="Arai W."/>
            <person name="Tsubouchi T."/>
            <person name="Morono Y."/>
            <person name="Uchiyama I."/>
            <person name="Ito T."/>
            <person name="Fujiyama A."/>
            <person name="Inagaki F."/>
            <person name="Takami H."/>
        </authorList>
    </citation>
    <scope>NUCLEOTIDE SEQUENCE</scope>
    <source>
        <strain evidence="9">Expedition CK06-06</strain>
    </source>
</reference>
<evidence type="ECO:0000256" key="5">
    <source>
        <dbReference type="ARBA" id="ARBA00022723"/>
    </source>
</evidence>
<dbReference type="PROSITE" id="PS51918">
    <property type="entry name" value="RADICAL_SAM"/>
    <property type="match status" value="1"/>
</dbReference>
<dbReference type="SFLD" id="SFLDG01123">
    <property type="entry name" value="methyltransferase_(Class_B)"/>
    <property type="match status" value="1"/>
</dbReference>
<evidence type="ECO:0000256" key="4">
    <source>
        <dbReference type="ARBA" id="ARBA00022691"/>
    </source>
</evidence>
<evidence type="ECO:0000259" key="8">
    <source>
        <dbReference type="PROSITE" id="PS51918"/>
    </source>
</evidence>
<comment type="caution">
    <text evidence="9">The sequence shown here is derived from an EMBL/GenBank/DDBJ whole genome shotgun (WGS) entry which is preliminary data.</text>
</comment>
<dbReference type="Pfam" id="PF04055">
    <property type="entry name" value="Radical_SAM"/>
    <property type="match status" value="1"/>
</dbReference>
<dbReference type="EMBL" id="BARS01048896">
    <property type="protein sequence ID" value="GAG28511.1"/>
    <property type="molecule type" value="Genomic_DNA"/>
</dbReference>
<evidence type="ECO:0000256" key="2">
    <source>
        <dbReference type="ARBA" id="ARBA00022603"/>
    </source>
</evidence>
<dbReference type="PANTHER" id="PTHR43409">
    <property type="entry name" value="ANAEROBIC MAGNESIUM-PROTOPORPHYRIN IX MONOMETHYL ESTER CYCLASE-RELATED"/>
    <property type="match status" value="1"/>
</dbReference>
<evidence type="ECO:0000256" key="3">
    <source>
        <dbReference type="ARBA" id="ARBA00022679"/>
    </source>
</evidence>
<dbReference type="SFLD" id="SFLDS00029">
    <property type="entry name" value="Radical_SAM"/>
    <property type="match status" value="1"/>
</dbReference>
<evidence type="ECO:0000313" key="9">
    <source>
        <dbReference type="EMBL" id="GAG28511.1"/>
    </source>
</evidence>
<dbReference type="GO" id="GO:0051539">
    <property type="term" value="F:4 iron, 4 sulfur cluster binding"/>
    <property type="evidence" value="ECO:0007669"/>
    <property type="project" value="UniProtKB-KW"/>
</dbReference>
<dbReference type="Gene3D" id="3.20.20.70">
    <property type="entry name" value="Aldolase class I"/>
    <property type="match status" value="1"/>
</dbReference>
<evidence type="ECO:0000256" key="7">
    <source>
        <dbReference type="ARBA" id="ARBA00023014"/>
    </source>
</evidence>
<comment type="cofactor">
    <cofactor evidence="1">
        <name>[4Fe-4S] cluster</name>
        <dbReference type="ChEBI" id="CHEBI:49883"/>
    </cofactor>
</comment>
<dbReference type="InterPro" id="IPR034466">
    <property type="entry name" value="Methyltransferase_Class_B"/>
</dbReference>
<dbReference type="InterPro" id="IPR051198">
    <property type="entry name" value="BchE-like"/>
</dbReference>
<dbReference type="SUPFAM" id="SSF102114">
    <property type="entry name" value="Radical SAM enzymes"/>
    <property type="match status" value="1"/>
</dbReference>
<keyword evidence="2" id="KW-0489">Methyltransferase</keyword>
<sequence>LPGFVITGAIEATRGCPYKCEFCPETNIPGGSHYYTRPVDDVIAEIKAIPQKTIMFYDNSLTIHPEYSKTLFKQMKGLHKKIFCNGNADVLANDEEFVRLSKEAGCVAWLIGFESVSQKTIDEIGKKTNKVDEYFQAVKNIHDHKMAVIGCFIFGFDTDIHNVFDDTLKAIKELEIDVADFCILTPFPGTPIFNKLEKEGRILTKDWVNYNLKTAVFQPKKMTEDDMHKGMQKMYSEFYSVL</sequence>
<dbReference type="GO" id="GO:0046872">
    <property type="term" value="F:metal ion binding"/>
    <property type="evidence" value="ECO:0007669"/>
    <property type="project" value="UniProtKB-KW"/>
</dbReference>
<protein>
    <recommendedName>
        <fullName evidence="8">Radical SAM core domain-containing protein</fullName>
    </recommendedName>
</protein>
<keyword evidence="3" id="KW-0808">Transferase</keyword>
<dbReference type="GO" id="GO:0005829">
    <property type="term" value="C:cytosol"/>
    <property type="evidence" value="ECO:0007669"/>
    <property type="project" value="TreeGrafter"/>
</dbReference>
<dbReference type="AlphaFoldDB" id="X0XUL9"/>
<keyword evidence="5" id="KW-0479">Metal-binding</keyword>
<dbReference type="InterPro" id="IPR006638">
    <property type="entry name" value="Elp3/MiaA/NifB-like_rSAM"/>
</dbReference>
<feature type="domain" description="Radical SAM core" evidence="8">
    <location>
        <begin position="2"/>
        <end position="221"/>
    </location>
</feature>
<dbReference type="SMART" id="SM00729">
    <property type="entry name" value="Elp3"/>
    <property type="match status" value="1"/>
</dbReference>
<dbReference type="InterPro" id="IPR013785">
    <property type="entry name" value="Aldolase_TIM"/>
</dbReference>
<gene>
    <name evidence="9" type="ORF">S01H1_73198</name>
</gene>
<dbReference type="SFLD" id="SFLDG01082">
    <property type="entry name" value="B12-binding_domain_containing"/>
    <property type="match status" value="1"/>
</dbReference>
<evidence type="ECO:0000256" key="6">
    <source>
        <dbReference type="ARBA" id="ARBA00023004"/>
    </source>
</evidence>
<dbReference type="GO" id="GO:0003824">
    <property type="term" value="F:catalytic activity"/>
    <property type="evidence" value="ECO:0007669"/>
    <property type="project" value="InterPro"/>
</dbReference>
<keyword evidence="7" id="KW-0411">Iron-sulfur</keyword>
<evidence type="ECO:0000256" key="1">
    <source>
        <dbReference type="ARBA" id="ARBA00001966"/>
    </source>
</evidence>
<proteinExistence type="predicted"/>